<evidence type="ECO:0000313" key="4">
    <source>
        <dbReference type="Proteomes" id="UP000604730"/>
    </source>
</evidence>
<dbReference type="Pfam" id="PF02492">
    <property type="entry name" value="cobW"/>
    <property type="match status" value="1"/>
</dbReference>
<dbReference type="SUPFAM" id="SSF52540">
    <property type="entry name" value="P-loop containing nucleoside triphosphate hydrolases"/>
    <property type="match status" value="1"/>
</dbReference>
<accession>A0ABS1IX57</accession>
<dbReference type="InterPro" id="IPR048447">
    <property type="entry name" value="DUF1980_C"/>
</dbReference>
<dbReference type="InterPro" id="IPR003495">
    <property type="entry name" value="CobW/HypB/UreG_nucleotide-bd"/>
</dbReference>
<evidence type="ECO:0000313" key="3">
    <source>
        <dbReference type="EMBL" id="MBK5896305.1"/>
    </source>
</evidence>
<keyword evidence="4" id="KW-1185">Reference proteome</keyword>
<dbReference type="RefSeq" id="WP_208427890.1">
    <property type="nucleotide sequence ID" value="NZ_JAEPRJ010000001.1"/>
</dbReference>
<organism evidence="3 4">
    <name type="scientific">Catonella massiliensis</name>
    <dbReference type="NCBI Taxonomy" id="2799636"/>
    <lineage>
        <taxon>Bacteria</taxon>
        <taxon>Bacillati</taxon>
        <taxon>Bacillota</taxon>
        <taxon>Clostridia</taxon>
        <taxon>Lachnospirales</taxon>
        <taxon>Lachnospiraceae</taxon>
        <taxon>Catonella</taxon>
    </lineage>
</organism>
<proteinExistence type="predicted"/>
<dbReference type="InterPro" id="IPR027417">
    <property type="entry name" value="P-loop_NTPase"/>
</dbReference>
<reference evidence="3 4" key="1">
    <citation type="submission" date="2021-01" db="EMBL/GenBank/DDBJ databases">
        <title>Isolation and description of Catonella massiliensis sp. nov., a novel Catonella species, isolated from a stable periodontitis subject.</title>
        <authorList>
            <person name="Antezack A."/>
            <person name="Boxberger M."/>
            <person name="La Scola B."/>
            <person name="Monnet-Corti V."/>
        </authorList>
    </citation>
    <scope>NUCLEOTIDE SEQUENCE [LARGE SCALE GENOMIC DNA]</scope>
    <source>
        <strain evidence="3 4">Marseille-Q4567</strain>
    </source>
</reference>
<dbReference type="PANTHER" id="PTHR40047:SF1">
    <property type="entry name" value="UPF0703 PROTEIN YCGQ"/>
    <property type="match status" value="1"/>
</dbReference>
<sequence>MNQEKDIPVYMFTGMLESGKTAFLRDTLEGGEFEDGNKSLFILCEEGEIELSEKLLKRNKMSTVVVEDKEDITEEFLKNLEKEYNPDRVVIENNGMWIPQEIIDEFPENWMLVQCINLIDGSTFESYLQNMGSFVMEQVKPADLVVFNRVTDNEVRGGYRRRIKALNRKAQILYEDEKGNLDDAYVESLPFDTDKPVIELEDDDFGLWYMDAMDHPEKYKGKTMKFRALIYRDKNFPEDKLVPGRFAMTCCAADVQFIGFVCHAPNASEFAQKDWAYIEAEARFEYCKDYKGKGIVLYAKEPLKRAEAGEQLVYFT</sequence>
<feature type="domain" description="CobW/HypB/UreG nucleotide-binding" evidence="1">
    <location>
        <begin position="8"/>
        <end position="172"/>
    </location>
</feature>
<evidence type="ECO:0000259" key="1">
    <source>
        <dbReference type="Pfam" id="PF02492"/>
    </source>
</evidence>
<dbReference type="Pfam" id="PF21537">
    <property type="entry name" value="DUF1980_C"/>
    <property type="match status" value="1"/>
</dbReference>
<evidence type="ECO:0000259" key="2">
    <source>
        <dbReference type="Pfam" id="PF21537"/>
    </source>
</evidence>
<dbReference type="EMBL" id="JAEPRJ010000001">
    <property type="protein sequence ID" value="MBK5896305.1"/>
    <property type="molecule type" value="Genomic_DNA"/>
</dbReference>
<dbReference type="Gene3D" id="3.40.50.300">
    <property type="entry name" value="P-loop containing nucleotide triphosphate hydrolases"/>
    <property type="match status" value="1"/>
</dbReference>
<name>A0ABS1IX57_9FIRM</name>
<feature type="domain" description="DUF1980" evidence="2">
    <location>
        <begin position="190"/>
        <end position="314"/>
    </location>
</feature>
<dbReference type="Proteomes" id="UP000604730">
    <property type="component" value="Unassembled WGS sequence"/>
</dbReference>
<dbReference type="InterPro" id="IPR052955">
    <property type="entry name" value="UPF0703_membrane_permease"/>
</dbReference>
<dbReference type="PANTHER" id="PTHR40047">
    <property type="entry name" value="UPF0703 PROTEIN YCGQ"/>
    <property type="match status" value="1"/>
</dbReference>
<protein>
    <submittedName>
        <fullName evidence="3">GTPase</fullName>
    </submittedName>
</protein>
<gene>
    <name evidence="3" type="ORF">JJN12_00680</name>
</gene>
<comment type="caution">
    <text evidence="3">The sequence shown here is derived from an EMBL/GenBank/DDBJ whole genome shotgun (WGS) entry which is preliminary data.</text>
</comment>